<comment type="similarity">
    <text evidence="1 5">Belongs to the FliD family.</text>
</comment>
<dbReference type="Pfam" id="PF02465">
    <property type="entry name" value="FliD_N"/>
    <property type="match status" value="1"/>
</dbReference>
<evidence type="ECO:0000256" key="5">
    <source>
        <dbReference type="RuleBase" id="RU362066"/>
    </source>
</evidence>
<evidence type="ECO:0000313" key="9">
    <source>
        <dbReference type="Proteomes" id="UP001596391"/>
    </source>
</evidence>
<sequence length="453" mass="45931">MATIGLSFGSATSGAGFDVASTVSQIIAIQQAVETPWKTQLTNLKSQDTELSTLGTELATVATDLQSLTDFEGVMAQKNGSSSDTSIVSLSSASSSAVAGSHEIVVSQLAQTSSVYTQSLASGTTIAGSITIQVGSGTAQTIDVSDSQNTLSGLAAAINSVGMGVTASVISDTNGQRLSIVSATSGSAGQLTIASNLTNATSGSSIATQVGHNGQDAQLTVDGISMTSASNTVTSAIPGVTFQILSTSTSAVQVEITNDTASIATAINTFVTDYNKLATEINTQSGKDSSGNEEPLAGSRTLALLQEQLTGALVAGGGQGAVTSLSQLGIAVNQDGTLSFTQSTALSALNENFADAVAFFQNSGSFGVNLTSTLTGLSSTATTGAIYLALKENSSQESTLNDDIDDQEDRIASQKTRLTTELNNANEILQSIPSQLSEIDQMYAAITGYNEKG</sequence>
<keyword evidence="9" id="KW-1185">Reference proteome</keyword>
<keyword evidence="8" id="KW-0282">Flagellum</keyword>
<evidence type="ECO:0000259" key="7">
    <source>
        <dbReference type="Pfam" id="PF07195"/>
    </source>
</evidence>
<dbReference type="EMBL" id="JBHSWI010000001">
    <property type="protein sequence ID" value="MFC6647298.1"/>
    <property type="molecule type" value="Genomic_DNA"/>
</dbReference>
<feature type="domain" description="Flagellar hook-associated protein 2 N-terminal" evidence="6">
    <location>
        <begin position="16"/>
        <end position="112"/>
    </location>
</feature>
<protein>
    <recommendedName>
        <fullName evidence="5">Flagellar hook-associated protein 2</fullName>
        <shortName evidence="5">HAP2</shortName>
    </recommendedName>
    <alternativeName>
        <fullName evidence="5">Flagellar cap protein</fullName>
    </alternativeName>
</protein>
<dbReference type="InterPro" id="IPR040026">
    <property type="entry name" value="FliD"/>
</dbReference>
<evidence type="ECO:0000256" key="3">
    <source>
        <dbReference type="ARBA" id="ARBA00023054"/>
    </source>
</evidence>
<keyword evidence="8" id="KW-0966">Cell projection</keyword>
<dbReference type="Proteomes" id="UP001596391">
    <property type="component" value="Unassembled WGS sequence"/>
</dbReference>
<keyword evidence="5" id="KW-0964">Secreted</keyword>
<reference evidence="9" key="1">
    <citation type="journal article" date="2019" name="Int. J. Syst. Evol. Microbiol.">
        <title>The Global Catalogue of Microorganisms (GCM) 10K type strain sequencing project: providing services to taxonomists for standard genome sequencing and annotation.</title>
        <authorList>
            <consortium name="The Broad Institute Genomics Platform"/>
            <consortium name="The Broad Institute Genome Sequencing Center for Infectious Disease"/>
            <person name="Wu L."/>
            <person name="Ma J."/>
        </authorList>
    </citation>
    <scope>NUCLEOTIDE SEQUENCE [LARGE SCALE GENOMIC DNA]</scope>
    <source>
        <strain evidence="9">CGMCC 1.16026</strain>
    </source>
</reference>
<evidence type="ECO:0000313" key="8">
    <source>
        <dbReference type="EMBL" id="MFC6647298.1"/>
    </source>
</evidence>
<keyword evidence="3" id="KW-0175">Coiled coil</keyword>
<proteinExistence type="inferred from homology"/>
<gene>
    <name evidence="8" type="primary">fliD</name>
    <name evidence="8" type="ORF">ACFQBQ_17320</name>
</gene>
<dbReference type="PANTHER" id="PTHR30288:SF0">
    <property type="entry name" value="FLAGELLAR HOOK-ASSOCIATED PROTEIN 2"/>
    <property type="match status" value="1"/>
</dbReference>
<comment type="caution">
    <text evidence="8">The sequence shown here is derived from an EMBL/GenBank/DDBJ whole genome shotgun (WGS) entry which is preliminary data.</text>
</comment>
<dbReference type="RefSeq" id="WP_263370795.1">
    <property type="nucleotide sequence ID" value="NZ_JAGSYD010000002.1"/>
</dbReference>
<comment type="function">
    <text evidence="5">Required for morphogenesis and for the elongation of the flagellar filament by facilitating polymerization of the flagellin monomers at the tip of growing filament. Forms a capping structure, which prevents flagellin subunits (transported through the central channel of the flagellum) from leaking out without polymerization at the distal end.</text>
</comment>
<dbReference type="PANTHER" id="PTHR30288">
    <property type="entry name" value="FLAGELLAR CAP/ASSEMBLY PROTEIN FLID"/>
    <property type="match status" value="1"/>
</dbReference>
<dbReference type="InterPro" id="IPR003481">
    <property type="entry name" value="FliD_N"/>
</dbReference>
<dbReference type="Pfam" id="PF07195">
    <property type="entry name" value="FliD_C"/>
    <property type="match status" value="1"/>
</dbReference>
<accession>A0ABW1ZE76</accession>
<comment type="subunit">
    <text evidence="2 5">Homopentamer.</text>
</comment>
<name>A0ABW1ZE76_9BACT</name>
<keyword evidence="8" id="KW-0969">Cilium</keyword>
<dbReference type="InterPro" id="IPR010809">
    <property type="entry name" value="FliD_C"/>
</dbReference>
<organism evidence="8 9">
    <name type="scientific">Granulicella cerasi</name>
    <dbReference type="NCBI Taxonomy" id="741063"/>
    <lineage>
        <taxon>Bacteria</taxon>
        <taxon>Pseudomonadati</taxon>
        <taxon>Acidobacteriota</taxon>
        <taxon>Terriglobia</taxon>
        <taxon>Terriglobales</taxon>
        <taxon>Acidobacteriaceae</taxon>
        <taxon>Granulicella</taxon>
    </lineage>
</organism>
<evidence type="ECO:0000256" key="2">
    <source>
        <dbReference type="ARBA" id="ARBA00011255"/>
    </source>
</evidence>
<evidence type="ECO:0000256" key="1">
    <source>
        <dbReference type="ARBA" id="ARBA00009764"/>
    </source>
</evidence>
<evidence type="ECO:0000256" key="4">
    <source>
        <dbReference type="ARBA" id="ARBA00023143"/>
    </source>
</evidence>
<keyword evidence="4 5" id="KW-0975">Bacterial flagellum</keyword>
<comment type="subcellular location">
    <subcellularLocation>
        <location evidence="5">Secreted</location>
    </subcellularLocation>
    <subcellularLocation>
        <location evidence="5">Bacterial flagellum</location>
    </subcellularLocation>
</comment>
<feature type="domain" description="Flagellar hook-associated protein 2 C-terminal" evidence="7">
    <location>
        <begin position="214"/>
        <end position="429"/>
    </location>
</feature>
<evidence type="ECO:0000259" key="6">
    <source>
        <dbReference type="Pfam" id="PF02465"/>
    </source>
</evidence>